<dbReference type="InterPro" id="IPR015943">
    <property type="entry name" value="WD40/YVTN_repeat-like_dom_sf"/>
</dbReference>
<name>A0A7J6SA98_PEROL</name>
<dbReference type="EMBL" id="JABANM010016179">
    <property type="protein sequence ID" value="KAF4729879.1"/>
    <property type="molecule type" value="Genomic_DNA"/>
</dbReference>
<reference evidence="2 3" key="1">
    <citation type="submission" date="2020-04" db="EMBL/GenBank/DDBJ databases">
        <title>Perkinsus olseni comparative genomics.</title>
        <authorList>
            <person name="Bogema D.R."/>
        </authorList>
    </citation>
    <scope>NUCLEOTIDE SEQUENCE [LARGE SCALE GENOMIC DNA]</scope>
    <source>
        <strain evidence="2">ATCC PRA-205</strain>
    </source>
</reference>
<proteinExistence type="predicted"/>
<organism evidence="2 3">
    <name type="scientific">Perkinsus olseni</name>
    <name type="common">Perkinsus atlanticus</name>
    <dbReference type="NCBI Taxonomy" id="32597"/>
    <lineage>
        <taxon>Eukaryota</taxon>
        <taxon>Sar</taxon>
        <taxon>Alveolata</taxon>
        <taxon>Perkinsozoa</taxon>
        <taxon>Perkinsea</taxon>
        <taxon>Perkinsida</taxon>
        <taxon>Perkinsidae</taxon>
        <taxon>Perkinsus</taxon>
    </lineage>
</organism>
<feature type="region of interest" description="Disordered" evidence="1">
    <location>
        <begin position="219"/>
        <end position="244"/>
    </location>
</feature>
<feature type="compositionally biased region" description="Basic residues" evidence="1">
    <location>
        <begin position="345"/>
        <end position="354"/>
    </location>
</feature>
<sequence>VHDDLAVSITCGATFDHGLAFGTSSGTLDVVDVKEGGGLGKILLGATNAKNSAIRATNAVTGQTYSNWPTTISNLGRVESVAAKDDWLAMGNSRGQVMLFTDGYDQLEGLTSSKLLQRCRDLRDRVGSSSACPRIPRQSEAMIRWIIATQCKISGQEPWDFGCPETVYDKARDRSPFRMQPTHRFHREGGFPSSSSVGGRGSEEPPFAADKLDGCFDWTWKDSGQRQDRPSAVDNKEDSHALSVVGRAPPRLRVFWTVRDGLSDKGCHNCAADDGAVGEGNAIARRDGPGSSRDMQLEGFGRSEGPTGGKAGPQDKDGFGQAEGRGPEALDAHREGPVEPEHRPEGRRHGRPSTRSRAETLGEEDGLAGS</sequence>
<comment type="caution">
    <text evidence="2">The sequence shown here is derived from an EMBL/GenBank/DDBJ whole genome shotgun (WGS) entry which is preliminary data.</text>
</comment>
<feature type="compositionally biased region" description="Acidic residues" evidence="1">
    <location>
        <begin position="361"/>
        <end position="370"/>
    </location>
</feature>
<protein>
    <submittedName>
        <fullName evidence="2">U3 snoRNP protein</fullName>
    </submittedName>
</protein>
<feature type="region of interest" description="Disordered" evidence="1">
    <location>
        <begin position="182"/>
        <end position="206"/>
    </location>
</feature>
<dbReference type="Gene3D" id="2.130.10.10">
    <property type="entry name" value="YVTN repeat-like/Quinoprotein amine dehydrogenase"/>
    <property type="match status" value="1"/>
</dbReference>
<feature type="non-terminal residue" evidence="2">
    <location>
        <position position="1"/>
    </location>
</feature>
<feature type="compositionally biased region" description="Basic and acidic residues" evidence="1">
    <location>
        <begin position="219"/>
        <end position="240"/>
    </location>
</feature>
<evidence type="ECO:0000313" key="3">
    <source>
        <dbReference type="Proteomes" id="UP000574390"/>
    </source>
</evidence>
<accession>A0A7J6SA98</accession>
<feature type="compositionally biased region" description="Basic and acidic residues" evidence="1">
    <location>
        <begin position="325"/>
        <end position="344"/>
    </location>
</feature>
<dbReference type="AlphaFoldDB" id="A0A7J6SA98"/>
<gene>
    <name evidence="2" type="primary">UTP18_2</name>
    <name evidence="2" type="ORF">FOZ62_003386</name>
</gene>
<dbReference type="Proteomes" id="UP000574390">
    <property type="component" value="Unassembled WGS sequence"/>
</dbReference>
<evidence type="ECO:0000313" key="2">
    <source>
        <dbReference type="EMBL" id="KAF4729879.1"/>
    </source>
</evidence>
<feature type="region of interest" description="Disordered" evidence="1">
    <location>
        <begin position="273"/>
        <end position="370"/>
    </location>
</feature>
<evidence type="ECO:0000256" key="1">
    <source>
        <dbReference type="SAM" id="MobiDB-lite"/>
    </source>
</evidence>